<dbReference type="InterPro" id="IPR018247">
    <property type="entry name" value="EF_Hand_1_Ca_BS"/>
</dbReference>
<organism evidence="4 5">
    <name type="scientific">Nitratireductor thuwali</name>
    <dbReference type="NCBI Taxonomy" id="2267699"/>
    <lineage>
        <taxon>Bacteria</taxon>
        <taxon>Pseudomonadati</taxon>
        <taxon>Pseudomonadota</taxon>
        <taxon>Alphaproteobacteria</taxon>
        <taxon>Hyphomicrobiales</taxon>
        <taxon>Phyllobacteriaceae</taxon>
        <taxon>Nitratireductor</taxon>
    </lineage>
</organism>
<feature type="signal peptide" evidence="2">
    <location>
        <begin position="1"/>
        <end position="22"/>
    </location>
</feature>
<proteinExistence type="predicted"/>
<dbReference type="PROSITE" id="PS00018">
    <property type="entry name" value="EF_HAND_1"/>
    <property type="match status" value="2"/>
</dbReference>
<keyword evidence="5" id="KW-1185">Reference proteome</keyword>
<feature type="domain" description="EF-hand" evidence="3">
    <location>
        <begin position="117"/>
        <end position="152"/>
    </location>
</feature>
<dbReference type="Gene3D" id="1.10.238.10">
    <property type="entry name" value="EF-hand"/>
    <property type="match status" value="2"/>
</dbReference>
<name>A0ABY5MH43_9HYPH</name>
<accession>A0ABY5MH43</accession>
<dbReference type="Pfam" id="PF13202">
    <property type="entry name" value="EF-hand_5"/>
    <property type="match status" value="2"/>
</dbReference>
<dbReference type="Proteomes" id="UP001342418">
    <property type="component" value="Chromosome"/>
</dbReference>
<feature type="region of interest" description="Disordered" evidence="1">
    <location>
        <begin position="152"/>
        <end position="203"/>
    </location>
</feature>
<evidence type="ECO:0000256" key="1">
    <source>
        <dbReference type="SAM" id="MobiDB-lite"/>
    </source>
</evidence>
<dbReference type="PROSITE" id="PS50222">
    <property type="entry name" value="EF_HAND_2"/>
    <property type="match status" value="2"/>
</dbReference>
<feature type="chain" id="PRO_5047115480" description="EF-hand domain-containing protein" evidence="2">
    <location>
        <begin position="23"/>
        <end position="203"/>
    </location>
</feature>
<reference evidence="4 5" key="1">
    <citation type="submission" date="2018-07" db="EMBL/GenBank/DDBJ databases">
        <title>Genome sequence of Nitratireductor thuwali#1536.</title>
        <authorList>
            <person name="Michoud G."/>
            <person name="Merlino G."/>
            <person name="Sefrji F.O."/>
            <person name="Daffonchio D."/>
        </authorList>
    </citation>
    <scope>NUCLEOTIDE SEQUENCE [LARGE SCALE GENOMIC DNA]</scope>
    <source>
        <strain evidence="5">Nit1536</strain>
    </source>
</reference>
<gene>
    <name evidence="4" type="ORF">NTH_00502</name>
</gene>
<evidence type="ECO:0000259" key="3">
    <source>
        <dbReference type="PROSITE" id="PS50222"/>
    </source>
</evidence>
<dbReference type="RefSeq" id="WP_338528516.1">
    <property type="nucleotide sequence ID" value="NZ_CP030941.1"/>
</dbReference>
<dbReference type="EMBL" id="CP030941">
    <property type="protein sequence ID" value="UUP16062.1"/>
    <property type="molecule type" value="Genomic_DNA"/>
</dbReference>
<feature type="compositionally biased region" description="Basic and acidic residues" evidence="1">
    <location>
        <begin position="161"/>
        <end position="183"/>
    </location>
</feature>
<evidence type="ECO:0000256" key="2">
    <source>
        <dbReference type="SAM" id="SignalP"/>
    </source>
</evidence>
<protein>
    <recommendedName>
        <fullName evidence="3">EF-hand domain-containing protein</fullName>
    </recommendedName>
</protein>
<dbReference type="InterPro" id="IPR002048">
    <property type="entry name" value="EF_hand_dom"/>
</dbReference>
<feature type="region of interest" description="Disordered" evidence="1">
    <location>
        <begin position="21"/>
        <end position="57"/>
    </location>
</feature>
<keyword evidence="2" id="KW-0732">Signal</keyword>
<sequence length="203" mass="21990">MMRKAILAALALSFAAGTAAVAQNRDDAGKPETAMKRDGGTGGMFRHLDADGDGKLSSDEFGSMRMGRLQDADADADGKLTEAEIVDFLIQRDYERKARRAAQMLDVDGDGEVTIAEIEGRQAKRFALLDRNDDGVLDQEELRRARAEMHGMMGPRFKGRGGRDHHGWRGGDEGLRHGGKLERSSFGAQMPAAMGEPAGEQAE</sequence>
<feature type="compositionally biased region" description="Basic and acidic residues" evidence="1">
    <location>
        <begin position="46"/>
        <end position="57"/>
    </location>
</feature>
<dbReference type="SMART" id="SM00054">
    <property type="entry name" value="EFh"/>
    <property type="match status" value="2"/>
</dbReference>
<dbReference type="InterPro" id="IPR011992">
    <property type="entry name" value="EF-hand-dom_pair"/>
</dbReference>
<dbReference type="SUPFAM" id="SSF47473">
    <property type="entry name" value="EF-hand"/>
    <property type="match status" value="1"/>
</dbReference>
<feature type="domain" description="EF-hand" evidence="3">
    <location>
        <begin position="44"/>
        <end position="71"/>
    </location>
</feature>
<evidence type="ECO:0000313" key="5">
    <source>
        <dbReference type="Proteomes" id="UP001342418"/>
    </source>
</evidence>
<evidence type="ECO:0000313" key="4">
    <source>
        <dbReference type="EMBL" id="UUP16062.1"/>
    </source>
</evidence>
<feature type="compositionally biased region" description="Basic and acidic residues" evidence="1">
    <location>
        <begin position="24"/>
        <end position="39"/>
    </location>
</feature>